<dbReference type="AlphaFoldDB" id="A0A834QI26"/>
<feature type="compositionally biased region" description="Acidic residues" evidence="1">
    <location>
        <begin position="51"/>
        <end position="70"/>
    </location>
</feature>
<gene>
    <name evidence="2" type="ORF">GHT09_011411</name>
</gene>
<proteinExistence type="predicted"/>
<dbReference type="Proteomes" id="UP000662637">
    <property type="component" value="Unassembled WGS sequence"/>
</dbReference>
<feature type="compositionally biased region" description="Polar residues" evidence="1">
    <location>
        <begin position="28"/>
        <end position="47"/>
    </location>
</feature>
<name>A0A834QI26_MARMO</name>
<evidence type="ECO:0000313" key="2">
    <source>
        <dbReference type="EMBL" id="KAF7477487.1"/>
    </source>
</evidence>
<comment type="caution">
    <text evidence="2">The sequence shown here is derived from an EMBL/GenBank/DDBJ whole genome shotgun (WGS) entry which is preliminary data.</text>
</comment>
<reference evidence="2" key="1">
    <citation type="submission" date="2020-08" db="EMBL/GenBank/DDBJ databases">
        <authorList>
            <person name="Shumante A."/>
            <person name="Zimin A.V."/>
            <person name="Puiu D."/>
            <person name="Salzberg S.L."/>
        </authorList>
    </citation>
    <scope>NUCLEOTIDE SEQUENCE</scope>
    <source>
        <strain evidence="2">WC2-LM</strain>
        <tissue evidence="2">Liver</tissue>
    </source>
</reference>
<feature type="region of interest" description="Disordered" evidence="1">
    <location>
        <begin position="1"/>
        <end position="100"/>
    </location>
</feature>
<organism evidence="2 3">
    <name type="scientific">Marmota monax</name>
    <name type="common">Woodchuck</name>
    <dbReference type="NCBI Taxonomy" id="9995"/>
    <lineage>
        <taxon>Eukaryota</taxon>
        <taxon>Metazoa</taxon>
        <taxon>Chordata</taxon>
        <taxon>Craniata</taxon>
        <taxon>Vertebrata</taxon>
        <taxon>Euteleostomi</taxon>
        <taxon>Mammalia</taxon>
        <taxon>Eutheria</taxon>
        <taxon>Euarchontoglires</taxon>
        <taxon>Glires</taxon>
        <taxon>Rodentia</taxon>
        <taxon>Sciuromorpha</taxon>
        <taxon>Sciuridae</taxon>
        <taxon>Xerinae</taxon>
        <taxon>Marmotini</taxon>
        <taxon>Marmota</taxon>
    </lineage>
</organism>
<evidence type="ECO:0000313" key="3">
    <source>
        <dbReference type="Proteomes" id="UP000662637"/>
    </source>
</evidence>
<evidence type="ECO:0000256" key="1">
    <source>
        <dbReference type="SAM" id="MobiDB-lite"/>
    </source>
</evidence>
<accession>A0A834QI26</accession>
<protein>
    <submittedName>
        <fullName evidence="2">Uncharacterized protein</fullName>
    </submittedName>
</protein>
<dbReference type="EMBL" id="WJEC01001913">
    <property type="protein sequence ID" value="KAF7477487.1"/>
    <property type="molecule type" value="Genomic_DNA"/>
</dbReference>
<sequence>MEEGSSASDFTHDRPLSGPQRSRFLGTQYFQTRNNPSGLDHGNQLTRLSLMEEDEEEELEILDESSEEWQDIDKQPGDHSSSSEPGLDLLDTTELNIEDF</sequence>